<dbReference type="Gene3D" id="3.90.550.50">
    <property type="match status" value="1"/>
</dbReference>
<sequence>SRIWAKIYRNLHAILLVSIFVVTLAILQRAFFRSQPLFPEKNSEDSHKSSKQVFIPRQKSFWIENINKSVTEDKVVKAWDVIDVHCSANSSLTRMPWFAELGANIQKFLLYQHCRFFPMLFNHPEKCEGDVYLLLVVKSMILQHRRREAIRKTWGQEREVRGKKVRLVFLLGVTIQGEEHPHHQKLLEYEDRLYGDILQWDFEECFYNLTLKEVNFLKWFSIYCPSVPFIFKGDDDIFVHTGNIIEFLESSGGMLDLFVGALLSTSLPIREKNSKYFIPPEIFNGTFYPPYVSGGGFLMAGPLAMKMHIASENMDLFPIDDVFLGMCLKVLHVSPKPHSGIKTWGVQEPGKEKMISRDPCFFQNLLVVHKLTPGELILMWKLVTSDLICTRKTQRL</sequence>
<reference evidence="14" key="2">
    <citation type="submission" date="2025-08" db="UniProtKB">
        <authorList>
            <consortium name="Ensembl"/>
        </authorList>
    </citation>
    <scope>IDENTIFICATION</scope>
</reference>
<keyword evidence="5" id="KW-0808">Transferase</keyword>
<feature type="transmembrane region" description="Helical" evidence="13">
    <location>
        <begin position="12"/>
        <end position="32"/>
    </location>
</feature>
<keyword evidence="7 13" id="KW-0735">Signal-anchor</keyword>
<evidence type="ECO:0000256" key="7">
    <source>
        <dbReference type="ARBA" id="ARBA00022968"/>
    </source>
</evidence>
<dbReference type="Proteomes" id="UP000018468">
    <property type="component" value="Linkage group LG10"/>
</dbReference>
<proteinExistence type="inferred from homology"/>
<name>W5MRX4_LEPOC</name>
<dbReference type="Pfam" id="PF01762">
    <property type="entry name" value="Galactosyl_T"/>
    <property type="match status" value="1"/>
</dbReference>
<evidence type="ECO:0000256" key="5">
    <source>
        <dbReference type="ARBA" id="ARBA00022679"/>
    </source>
</evidence>
<evidence type="ECO:0000256" key="8">
    <source>
        <dbReference type="ARBA" id="ARBA00022989"/>
    </source>
</evidence>
<keyword evidence="15" id="KW-1185">Reference proteome</keyword>
<dbReference type="OMA" id="YCENVEY"/>
<dbReference type="GO" id="GO:0006493">
    <property type="term" value="P:protein O-linked glycosylation"/>
    <property type="evidence" value="ECO:0000318"/>
    <property type="project" value="GO_Central"/>
</dbReference>
<reference evidence="14" key="3">
    <citation type="submission" date="2025-09" db="UniProtKB">
        <authorList>
            <consortium name="Ensembl"/>
        </authorList>
    </citation>
    <scope>IDENTIFICATION</scope>
</reference>
<comment type="subcellular location">
    <subcellularLocation>
        <location evidence="1 13">Golgi apparatus membrane</location>
        <topology evidence="1 13">Single-pass type II membrane protein</topology>
    </subcellularLocation>
</comment>
<dbReference type="EC" id="2.4.1.-" evidence="13"/>
<dbReference type="GO" id="GO:0016758">
    <property type="term" value="F:hexosyltransferase activity"/>
    <property type="evidence" value="ECO:0007669"/>
    <property type="project" value="InterPro"/>
</dbReference>
<dbReference type="Ensembl" id="ENSLOCT00000011149.1">
    <property type="protein sequence ID" value="ENSLOCP00000011133.1"/>
    <property type="gene ID" value="ENSLOCG00000009133.1"/>
</dbReference>
<dbReference type="InterPro" id="IPR002659">
    <property type="entry name" value="Glyco_trans_31"/>
</dbReference>
<evidence type="ECO:0000256" key="3">
    <source>
        <dbReference type="ARBA" id="ARBA00008661"/>
    </source>
</evidence>
<evidence type="ECO:0000256" key="12">
    <source>
        <dbReference type="ARBA" id="ARBA00058437"/>
    </source>
</evidence>
<evidence type="ECO:0000256" key="2">
    <source>
        <dbReference type="ARBA" id="ARBA00004922"/>
    </source>
</evidence>
<dbReference type="eggNOG" id="KOG2287">
    <property type="taxonomic scope" value="Eukaryota"/>
</dbReference>
<dbReference type="AlphaFoldDB" id="W5MRX4"/>
<dbReference type="EMBL" id="AHAT01032320">
    <property type="status" value="NOT_ANNOTATED_CDS"/>
    <property type="molecule type" value="Genomic_DNA"/>
</dbReference>
<evidence type="ECO:0000256" key="1">
    <source>
        <dbReference type="ARBA" id="ARBA00004323"/>
    </source>
</evidence>
<evidence type="ECO:0000256" key="13">
    <source>
        <dbReference type="RuleBase" id="RU363063"/>
    </source>
</evidence>
<evidence type="ECO:0000313" key="14">
    <source>
        <dbReference type="Ensembl" id="ENSLOCP00000011133.1"/>
    </source>
</evidence>
<accession>W5MRX4</accession>
<organism evidence="14 15">
    <name type="scientific">Lepisosteus oculatus</name>
    <name type="common">Spotted gar</name>
    <dbReference type="NCBI Taxonomy" id="7918"/>
    <lineage>
        <taxon>Eukaryota</taxon>
        <taxon>Metazoa</taxon>
        <taxon>Chordata</taxon>
        <taxon>Craniata</taxon>
        <taxon>Vertebrata</taxon>
        <taxon>Euteleostomi</taxon>
        <taxon>Actinopterygii</taxon>
        <taxon>Neopterygii</taxon>
        <taxon>Holostei</taxon>
        <taxon>Semionotiformes</taxon>
        <taxon>Lepisosteidae</taxon>
        <taxon>Lepisosteus</taxon>
    </lineage>
</organism>
<keyword evidence="4 13" id="KW-0328">Glycosyltransferase</keyword>
<keyword evidence="6 13" id="KW-0812">Transmembrane</keyword>
<evidence type="ECO:0000256" key="6">
    <source>
        <dbReference type="ARBA" id="ARBA00022692"/>
    </source>
</evidence>
<keyword evidence="10 13" id="KW-0472">Membrane</keyword>
<evidence type="ECO:0000256" key="11">
    <source>
        <dbReference type="ARBA" id="ARBA00023180"/>
    </source>
</evidence>
<evidence type="ECO:0000256" key="9">
    <source>
        <dbReference type="ARBA" id="ARBA00023034"/>
    </source>
</evidence>
<keyword evidence="11" id="KW-0325">Glycoprotein</keyword>
<reference evidence="15" key="1">
    <citation type="submission" date="2011-12" db="EMBL/GenBank/DDBJ databases">
        <title>The Draft Genome of Lepisosteus oculatus.</title>
        <authorList>
            <consortium name="The Broad Institute Genome Assembly &amp; Analysis Group"/>
            <consortium name="Computational R&amp;D Group"/>
            <consortium name="and Sequencing Platform"/>
            <person name="Di Palma F."/>
            <person name="Alfoldi J."/>
            <person name="Johnson J."/>
            <person name="Berlin A."/>
            <person name="Gnerre S."/>
            <person name="Jaffe D."/>
            <person name="MacCallum I."/>
            <person name="Young S."/>
            <person name="Walker B.J."/>
            <person name="Lander E.S."/>
            <person name="Lindblad-Toh K."/>
        </authorList>
    </citation>
    <scope>NUCLEOTIDE SEQUENCE [LARGE SCALE GENOMIC DNA]</scope>
</reference>
<dbReference type="STRING" id="7918.ENSLOCP00000011133"/>
<evidence type="ECO:0000256" key="4">
    <source>
        <dbReference type="ARBA" id="ARBA00022676"/>
    </source>
</evidence>
<dbReference type="GO" id="GO:0018146">
    <property type="term" value="P:keratan sulfate proteoglycan biosynthetic process"/>
    <property type="evidence" value="ECO:0007669"/>
    <property type="project" value="UniProtKB-ARBA"/>
</dbReference>
<dbReference type="GO" id="GO:0000139">
    <property type="term" value="C:Golgi membrane"/>
    <property type="evidence" value="ECO:0000318"/>
    <property type="project" value="GO_Central"/>
</dbReference>
<protein>
    <recommendedName>
        <fullName evidence="13">Hexosyltransferase</fullName>
        <ecNumber evidence="13">2.4.1.-</ecNumber>
    </recommendedName>
</protein>
<dbReference type="GO" id="GO:0030311">
    <property type="term" value="P:poly-N-acetyllactosamine biosynthetic process"/>
    <property type="evidence" value="ECO:0000318"/>
    <property type="project" value="GO_Central"/>
</dbReference>
<comment type="similarity">
    <text evidence="3 13">Belongs to the glycosyltransferase 31 family.</text>
</comment>
<evidence type="ECO:0000313" key="15">
    <source>
        <dbReference type="Proteomes" id="UP000018468"/>
    </source>
</evidence>
<dbReference type="InParanoid" id="W5MRX4"/>
<comment type="pathway">
    <text evidence="2">Protein modification; protein glycosylation.</text>
</comment>
<evidence type="ECO:0000256" key="10">
    <source>
        <dbReference type="ARBA" id="ARBA00023136"/>
    </source>
</evidence>
<keyword evidence="8 13" id="KW-1133">Transmembrane helix</keyword>
<dbReference type="GO" id="GO:0008194">
    <property type="term" value="F:UDP-glycosyltransferase activity"/>
    <property type="evidence" value="ECO:0000318"/>
    <property type="project" value="GO_Central"/>
</dbReference>
<comment type="function">
    <text evidence="12">N-acetyl glucosamine (GlcNAc) transferase that catalyzes the transfer of GlcNAc via a beta1-&gt;3 linkage from UDP-GlcNAc to the non-reducing terminal galactose (Gal) in the linearly growing chain of N- and O-linked keratan sulfate proteoglycans. Cooperates with B4GALT4 galactosyltransferase and CHST6 and CHST1 sulfotransferases to construct and elongate mono- and disulfated disaccharide units [-&gt;3Galbeta1-&gt;4(6-sulfoGlcNAcbeta)1-&gt;] and [-&gt;3(6-sulfoGalbeta)1-&gt;4(6-sulfoGlcNAcbeta)1-&gt;] within keratan sulfate polymer. Involved in biosynthesis of N-linked keratan sulfate proteoglycans in cornea, with an impact on proteoglycan fibril organization and corneal transparency. May play a role in the maintenance of tissue architecture by suppressing cellular motility and invasion.</text>
</comment>
<keyword evidence="9 13" id="KW-0333">Golgi apparatus</keyword>
<dbReference type="PANTHER" id="PTHR11214">
    <property type="entry name" value="BETA-1,3-N-ACETYLGLUCOSAMINYLTRANSFERASE"/>
    <property type="match status" value="1"/>
</dbReference>
<dbReference type="HOGENOM" id="CLU_036849_5_1_1"/>
<dbReference type="FunFam" id="3.90.550.50:FF:000014">
    <property type="entry name" value="Hexosyltransferase"/>
    <property type="match status" value="1"/>
</dbReference>
<dbReference type="PANTHER" id="PTHR11214:SF93">
    <property type="entry name" value="UDP-GLCNAC:BETAGAL BETA-1,3-N-ACETYLGLUCOSAMINYLTRANSFERASE 7"/>
    <property type="match status" value="1"/>
</dbReference>
<dbReference type="GeneTree" id="ENSGT00940000157606"/>